<dbReference type="EMBL" id="ATNL01000010">
    <property type="protein sequence ID" value="KON72865.1"/>
    <property type="molecule type" value="Genomic_DNA"/>
</dbReference>
<evidence type="ECO:0000313" key="2">
    <source>
        <dbReference type="Proteomes" id="UP000037387"/>
    </source>
</evidence>
<dbReference type="AlphaFoldDB" id="A0A0M0F5K8"/>
<organism evidence="1 2">
    <name type="scientific">Cellulosimicrobium cellulans F16</name>
    <dbReference type="NCBI Taxonomy" id="1350482"/>
    <lineage>
        <taxon>Bacteria</taxon>
        <taxon>Bacillati</taxon>
        <taxon>Actinomycetota</taxon>
        <taxon>Actinomycetes</taxon>
        <taxon>Micrococcales</taxon>
        <taxon>Promicromonosporaceae</taxon>
        <taxon>Cellulosimicrobium</taxon>
    </lineage>
</organism>
<name>A0A0M0F5K8_CELCE</name>
<keyword evidence="2" id="KW-1185">Reference proteome</keyword>
<sequence>MTSPARPRAAALVRLPVELPACPTVGELVEAVPARPGMTAARGSMTS</sequence>
<protein>
    <submittedName>
        <fullName evidence="1">Uncharacterized protein</fullName>
    </submittedName>
</protein>
<dbReference type="Proteomes" id="UP000037387">
    <property type="component" value="Unassembled WGS sequence"/>
</dbReference>
<accession>A0A0M0F5K8</accession>
<gene>
    <name evidence="1" type="ORF">M768_19935</name>
</gene>
<evidence type="ECO:0000313" key="1">
    <source>
        <dbReference type="EMBL" id="KON72865.1"/>
    </source>
</evidence>
<reference evidence="1 2" key="1">
    <citation type="journal article" date="2015" name="Sci. Rep.">
        <title>Functional and structural properties of a novel cellulosome-like multienzyme complex: efficient glycoside hydrolysis of water-insoluble 7-xylosyl-10-deacetylpaclitaxel.</title>
        <authorList>
            <person name="Dou T.Y."/>
            <person name="Luan H.W."/>
            <person name="Ge G.B."/>
            <person name="Dong M.M."/>
            <person name="Zou H.F."/>
            <person name="He Y.Q."/>
            <person name="Cui P."/>
            <person name="Wang J.Y."/>
            <person name="Hao D.C."/>
            <person name="Yang S.L."/>
            <person name="Yang L."/>
        </authorList>
    </citation>
    <scope>NUCLEOTIDE SEQUENCE [LARGE SCALE GENOMIC DNA]</scope>
    <source>
        <strain evidence="1 2">F16</strain>
    </source>
</reference>
<proteinExistence type="predicted"/>
<comment type="caution">
    <text evidence="1">The sequence shown here is derived from an EMBL/GenBank/DDBJ whole genome shotgun (WGS) entry which is preliminary data.</text>
</comment>
<dbReference type="PATRIC" id="fig|1350482.3.peg.2770"/>
<dbReference type="RefSeq" id="WP_156186450.1">
    <property type="nucleotide sequence ID" value="NZ_KQ435291.1"/>
</dbReference>